<feature type="non-terminal residue" evidence="1">
    <location>
        <position position="1"/>
    </location>
</feature>
<gene>
    <name evidence="1" type="primary">Nfu_g_1_022120</name>
</gene>
<name>A0A1A8F497_9TELE</name>
<dbReference type="AlphaFoldDB" id="A0A1A8F497"/>
<accession>A0A1A8F497</accession>
<dbReference type="EMBL" id="HAEB01007638">
    <property type="protein sequence ID" value="SBQ54165.1"/>
    <property type="molecule type" value="Transcribed_RNA"/>
</dbReference>
<reference evidence="1" key="2">
    <citation type="submission" date="2016-06" db="EMBL/GenBank/DDBJ databases">
        <title>The genome of a short-lived fish provides insights into sex chromosome evolution and the genetic control of aging.</title>
        <authorList>
            <person name="Reichwald K."/>
            <person name="Felder M."/>
            <person name="Petzold A."/>
            <person name="Koch P."/>
            <person name="Groth M."/>
            <person name="Platzer M."/>
        </authorList>
    </citation>
    <scope>NUCLEOTIDE SEQUENCE</scope>
    <source>
        <tissue evidence="1">Brain</tissue>
    </source>
</reference>
<reference evidence="1" key="1">
    <citation type="submission" date="2016-05" db="EMBL/GenBank/DDBJ databases">
        <authorList>
            <person name="Lavstsen T."/>
            <person name="Jespersen J.S."/>
        </authorList>
    </citation>
    <scope>NUCLEOTIDE SEQUENCE</scope>
    <source>
        <tissue evidence="1">Brain</tissue>
    </source>
</reference>
<organism evidence="1">
    <name type="scientific">Nothobranchius korthausae</name>
    <dbReference type="NCBI Taxonomy" id="1143690"/>
    <lineage>
        <taxon>Eukaryota</taxon>
        <taxon>Metazoa</taxon>
        <taxon>Chordata</taxon>
        <taxon>Craniata</taxon>
        <taxon>Vertebrata</taxon>
        <taxon>Euteleostomi</taxon>
        <taxon>Actinopterygii</taxon>
        <taxon>Neopterygii</taxon>
        <taxon>Teleostei</taxon>
        <taxon>Neoteleostei</taxon>
        <taxon>Acanthomorphata</taxon>
        <taxon>Ovalentaria</taxon>
        <taxon>Atherinomorphae</taxon>
        <taxon>Cyprinodontiformes</taxon>
        <taxon>Nothobranchiidae</taxon>
        <taxon>Nothobranchius</taxon>
    </lineage>
</organism>
<proteinExistence type="predicted"/>
<feature type="non-terminal residue" evidence="1">
    <location>
        <position position="84"/>
    </location>
</feature>
<evidence type="ECO:0000313" key="1">
    <source>
        <dbReference type="EMBL" id="SBQ54165.1"/>
    </source>
</evidence>
<protein>
    <submittedName>
        <fullName evidence="1">Uncharacterized protein</fullName>
    </submittedName>
</protein>
<sequence length="84" mass="9276">GLQSNSMLIGFQSPFPHRFPCSSPRDTTTFQSQRPLQWLSQWAWWLSASPAHPSGSVLLVDGSPEKCSTFPRMNVGETALLTQG</sequence>